<evidence type="ECO:0000313" key="2">
    <source>
        <dbReference type="Proteomes" id="UP000239711"/>
    </source>
</evidence>
<protein>
    <submittedName>
        <fullName evidence="1">Uncharacterized protein</fullName>
    </submittedName>
</protein>
<evidence type="ECO:0000313" key="1">
    <source>
        <dbReference type="EMBL" id="PRD45578.1"/>
    </source>
</evidence>
<reference evidence="1 2" key="1">
    <citation type="submission" date="2018-02" db="EMBL/GenBank/DDBJ databases">
        <title>The draft genome of Sphingobacterium sp. 5JN-11.</title>
        <authorList>
            <person name="Liu L."/>
            <person name="Li L."/>
            <person name="Liang L."/>
            <person name="Zhang X."/>
            <person name="Wang T."/>
        </authorList>
    </citation>
    <scope>NUCLEOTIDE SEQUENCE [LARGE SCALE GENOMIC DNA]</scope>
    <source>
        <strain evidence="1 2">5JN-11</strain>
    </source>
</reference>
<dbReference type="OrthoDB" id="980645at2"/>
<accession>A0A2S9IYJ3</accession>
<dbReference type="EMBL" id="PVBQ01000019">
    <property type="protein sequence ID" value="PRD45578.1"/>
    <property type="molecule type" value="Genomic_DNA"/>
</dbReference>
<proteinExistence type="predicted"/>
<dbReference type="Proteomes" id="UP000239711">
    <property type="component" value="Unassembled WGS sequence"/>
</dbReference>
<dbReference type="AlphaFoldDB" id="A0A2S9IYJ3"/>
<organism evidence="1 2">
    <name type="scientific">Sphingobacterium haloxyli</name>
    <dbReference type="NCBI Taxonomy" id="2100533"/>
    <lineage>
        <taxon>Bacteria</taxon>
        <taxon>Pseudomonadati</taxon>
        <taxon>Bacteroidota</taxon>
        <taxon>Sphingobacteriia</taxon>
        <taxon>Sphingobacteriales</taxon>
        <taxon>Sphingobacteriaceae</taxon>
        <taxon>Sphingobacterium</taxon>
    </lineage>
</organism>
<gene>
    <name evidence="1" type="ORF">C5745_17875</name>
</gene>
<sequence length="115" mass="13577">MLLIALTLQSFYRSIMAVEYQINLPDYLAKCINKDQPQLHCDGQCVLMQKIKEKEKEETKKNLVVYEYNALYVHKESTMYSMCQPKEVASPNHFSPYRIDYIFNYNTSIFHPPIS</sequence>
<dbReference type="RefSeq" id="WP_105718379.1">
    <property type="nucleotide sequence ID" value="NZ_PVBQ01000019.1"/>
</dbReference>
<name>A0A2S9IYJ3_9SPHI</name>
<keyword evidence="2" id="KW-1185">Reference proteome</keyword>
<comment type="caution">
    <text evidence="1">The sequence shown here is derived from an EMBL/GenBank/DDBJ whole genome shotgun (WGS) entry which is preliminary data.</text>
</comment>